<evidence type="ECO:0000259" key="13">
    <source>
        <dbReference type="PROSITE" id="PS50026"/>
    </source>
</evidence>
<evidence type="ECO:0000256" key="10">
    <source>
        <dbReference type="PROSITE-ProRule" id="PRU00076"/>
    </source>
</evidence>
<comment type="caution">
    <text evidence="17">The sequence shown here is derived from an EMBL/GenBank/DDBJ whole genome shotgun (WGS) entry which is preliminary data.</text>
</comment>
<feature type="domain" description="EGF-like" evidence="13">
    <location>
        <begin position="392"/>
        <end position="429"/>
    </location>
</feature>
<keyword evidence="6" id="KW-0677">Repeat</keyword>
<feature type="disulfide bond" evidence="10">
    <location>
        <begin position="208"/>
        <end position="225"/>
    </location>
</feature>
<comment type="subcellular location">
    <subcellularLocation>
        <location evidence="2">Cell membrane</location>
    </subcellularLocation>
    <subcellularLocation>
        <location evidence="1">Membrane</location>
        <topology evidence="1">Multi-pass membrane protein</topology>
    </subcellularLocation>
</comment>
<accession>A0ABD3UUG2</accession>
<sequence>MMWNITLTLYFTLAPDVFCVAVDDISPTSSVARICWKDPTNGSYVMKYELSFQLNGQVTEKMPVKVYGVQEETCTMVRGPSVQRNYTFTVRVHNGLEWSPQGVQRKVIVNKQGLYGKECSLFTNCSVWDPCKNGGECLVNPDLSHRCNCSEGWGGTNCTEVDLCANHPCKNNGTCIFQGDRSYRCECPSGMFYGNLCQFYNTCISHECKNDGLCVLSKDGTNYTCVCPHFYDGEHCEIMNTCLPSPCVKGRCLQTNEMNYTCECDNGFYGTYCENENPCIVKNPCVKGECRFEQITGNYTCLCPLGSRGVYCETQDSCALPFSICYNGGTCESLDSGSNVCRCTEGHWGSQCQNYDKCVEKPCLNDSICINTSSDAFVCECQPPFYGERCERSNPCVSSPCASGEICTNMSDTEFTCNCSVERYGKNCENIDGCKIKRCENNATCTNLTTDGDIFCNCSGLYSGKLCEQFDPCLSNPCRNGAQCVRNSSSFSCECLFGYIGNLCQYKNLCASSPCMNQGKCIVSGDYSKFRCDCLDTNLYGEVCEFYKFCNLLSTCLNNGTCSHRLMLGWKSVQVPPVENRDGPRTVNISNWYSCNCAQGFYGDKCQSKSNPCYSNPCGGGHCLAIGEKYTCKEPYCREEKIITDKTGVYLWNKTHIGDSAVYPCPYGPSTYFSRGYGNRSCILSPSGEAVWMSPNTQECKELDETEATSILQSLMSMSGEAAFLGSDQVANITTALEELFIFSFGNVKIAEIMTNVIGNLLQANESVLLESNFKNHSSERLLWLLDEYSGRVKTNNSTHITTKNIDLHVVHLKDTKQAYTYEPQLPEPNKENKHGVRLTLPKEALAGAETDDGHRLQFITFRTSSFFIPAKHAPPQDVVMKQWVVSAIVKGKPLKNLTSPIDILVKNIEDNKNHTCVFWDTESNWSTYGVNTVHRGANYTRCHSNHLTSFSILLDPTPGFSLPQEHEKIITFLSYIGCGISMTGLVITVLTYSMFRCLNREKSGKILLNLCTSMVLMNGAFMLGSESSKSSSGSQLCIAVAIMLHYFTLSTVCWMFVEAVNMYQALIKVFSTDAGYFMLKRCIFAWGVPAVIVIIIAAVDIDNYSTKSELCFLSHSNTIAFYAGLLGPACLILLANLVVFIMVSRVILKPKFKGQVGSSKDTLTPAQIRGAFTVMVLLGITWVFGPFAINEAKLVINYVFTILNSLQGFLIFVFRCFFNPEVRLSWVLLIKTGKFKRRKGPIKSFVSETSSSRAESRLSGSINETQKTNLYNNSVGKQKSQNILHSGQQIEHHRISRKPSKDLHSYFDDFHRYNGTDISRNGGISTIYGVNGNHAVNGINRINSRRSSGIKGDRDEYTKL</sequence>
<dbReference type="Pfam" id="PF00008">
    <property type="entry name" value="EGF"/>
    <property type="match status" value="4"/>
</dbReference>
<feature type="disulfide bond" evidence="10">
    <location>
        <begin position="419"/>
        <end position="428"/>
    </location>
</feature>
<dbReference type="InterPro" id="IPR053066">
    <property type="entry name" value="ADGR_G7"/>
</dbReference>
<feature type="domain" description="EGF-like" evidence="13">
    <location>
        <begin position="430"/>
        <end position="468"/>
    </location>
</feature>
<dbReference type="InterPro" id="IPR013783">
    <property type="entry name" value="Ig-like_fold"/>
</dbReference>
<dbReference type="SMART" id="SM00181">
    <property type="entry name" value="EGF"/>
    <property type="match status" value="12"/>
</dbReference>
<feature type="domain" description="EGF-like" evidence="13">
    <location>
        <begin position="199"/>
        <end position="237"/>
    </location>
</feature>
<feature type="transmembrane region" description="Helical" evidence="11">
    <location>
        <begin position="1037"/>
        <end position="1058"/>
    </location>
</feature>
<feature type="domain" description="EGF-like" evidence="13">
    <location>
        <begin position="314"/>
        <end position="353"/>
    </location>
</feature>
<evidence type="ECO:0000256" key="11">
    <source>
        <dbReference type="SAM" id="Phobius"/>
    </source>
</evidence>
<dbReference type="PROSITE" id="PS50221">
    <property type="entry name" value="GAIN_B"/>
    <property type="match status" value="1"/>
</dbReference>
<keyword evidence="5 11" id="KW-0812">Transmembrane</keyword>
<keyword evidence="4 10" id="KW-0245">EGF-like domain</keyword>
<feature type="domain" description="G-protein coupled receptors family 2 profile 1" evidence="15">
    <location>
        <begin position="622"/>
        <end position="704"/>
    </location>
</feature>
<evidence type="ECO:0000259" key="15">
    <source>
        <dbReference type="PROSITE" id="PS50227"/>
    </source>
</evidence>
<evidence type="ECO:0000256" key="5">
    <source>
        <dbReference type="ARBA" id="ARBA00022692"/>
    </source>
</evidence>
<feature type="domain" description="EGF-like" evidence="13">
    <location>
        <begin position="275"/>
        <end position="313"/>
    </location>
</feature>
<evidence type="ECO:0000256" key="6">
    <source>
        <dbReference type="ARBA" id="ARBA00022737"/>
    </source>
</evidence>
<feature type="transmembrane region" description="Helical" evidence="11">
    <location>
        <begin position="1079"/>
        <end position="1100"/>
    </location>
</feature>
<dbReference type="InterPro" id="IPR001879">
    <property type="entry name" value="GPCR_2_extracellular_dom"/>
</dbReference>
<feature type="domain" description="EGF-like" evidence="13">
    <location>
        <begin position="121"/>
        <end position="159"/>
    </location>
</feature>
<feature type="domain" description="EGF-like" evidence="13">
    <location>
        <begin position="506"/>
        <end position="545"/>
    </location>
</feature>
<evidence type="ECO:0000256" key="8">
    <source>
        <dbReference type="ARBA" id="ARBA00023136"/>
    </source>
</evidence>
<feature type="disulfide bond" evidence="10">
    <location>
        <begin position="227"/>
        <end position="236"/>
    </location>
</feature>
<dbReference type="InterPro" id="IPR000203">
    <property type="entry name" value="GPS"/>
</dbReference>
<dbReference type="InterPro" id="IPR017981">
    <property type="entry name" value="GPCR_2-like_7TM"/>
</dbReference>
<evidence type="ECO:0000256" key="4">
    <source>
        <dbReference type="ARBA" id="ARBA00022536"/>
    </source>
</evidence>
<feature type="signal peptide" evidence="12">
    <location>
        <begin position="1"/>
        <end position="19"/>
    </location>
</feature>
<feature type="disulfide bond" evidence="10">
    <location>
        <begin position="458"/>
        <end position="467"/>
    </location>
</feature>
<feature type="disulfide bond" evidence="10">
    <location>
        <begin position="515"/>
        <end position="532"/>
    </location>
</feature>
<feature type="domain" description="EGF-like" evidence="13">
    <location>
        <begin position="354"/>
        <end position="391"/>
    </location>
</feature>
<dbReference type="Gene3D" id="2.60.40.10">
    <property type="entry name" value="Immunoglobulins"/>
    <property type="match status" value="1"/>
</dbReference>
<organism evidence="17 18">
    <name type="scientific">Sinanodonta woodiana</name>
    <name type="common">Chinese pond mussel</name>
    <name type="synonym">Anodonta woodiana</name>
    <dbReference type="NCBI Taxonomy" id="1069815"/>
    <lineage>
        <taxon>Eukaryota</taxon>
        <taxon>Metazoa</taxon>
        <taxon>Spiralia</taxon>
        <taxon>Lophotrochozoa</taxon>
        <taxon>Mollusca</taxon>
        <taxon>Bivalvia</taxon>
        <taxon>Autobranchia</taxon>
        <taxon>Heteroconchia</taxon>
        <taxon>Palaeoheterodonta</taxon>
        <taxon>Unionida</taxon>
        <taxon>Unionoidea</taxon>
        <taxon>Unionidae</taxon>
        <taxon>Unioninae</taxon>
        <taxon>Sinanodonta</taxon>
    </lineage>
</organism>
<feature type="disulfide bond" evidence="10">
    <location>
        <begin position="149"/>
        <end position="158"/>
    </location>
</feature>
<feature type="transmembrane region" description="Helical" evidence="11">
    <location>
        <begin position="1007"/>
        <end position="1025"/>
    </location>
</feature>
<keyword evidence="8 11" id="KW-0472">Membrane</keyword>
<dbReference type="Pfam" id="PF00002">
    <property type="entry name" value="7tm_2"/>
    <property type="match status" value="1"/>
</dbReference>
<evidence type="ECO:0000313" key="17">
    <source>
        <dbReference type="EMBL" id="KAL3851872.1"/>
    </source>
</evidence>
<keyword evidence="7 11" id="KW-1133">Transmembrane helix</keyword>
<dbReference type="SUPFAM" id="SSF81321">
    <property type="entry name" value="Family A G protein-coupled receptor-like"/>
    <property type="match status" value="1"/>
</dbReference>
<dbReference type="PANTHER" id="PTHR47767">
    <property type="entry name" value="ADHESION G PROTEIN-COUPLED RECEPTOR G7"/>
    <property type="match status" value="1"/>
</dbReference>
<dbReference type="Proteomes" id="UP001634394">
    <property type="component" value="Unassembled WGS sequence"/>
</dbReference>
<dbReference type="PROSITE" id="PS01186">
    <property type="entry name" value="EGF_2"/>
    <property type="match status" value="5"/>
</dbReference>
<protein>
    <submittedName>
        <fullName evidence="17">Uncharacterized protein</fullName>
    </submittedName>
</protein>
<dbReference type="CDD" id="cd00063">
    <property type="entry name" value="FN3"/>
    <property type="match status" value="1"/>
</dbReference>
<feature type="domain" description="EGF-like" evidence="13">
    <location>
        <begin position="238"/>
        <end position="274"/>
    </location>
</feature>
<evidence type="ECO:0000259" key="14">
    <source>
        <dbReference type="PROSITE" id="PS50221"/>
    </source>
</evidence>
<dbReference type="PANTHER" id="PTHR47767:SF1">
    <property type="entry name" value="ADHESION G PROTEIN-COUPLED RECEPTOR G7"/>
    <property type="match status" value="1"/>
</dbReference>
<feature type="domain" description="EGF-like" evidence="13">
    <location>
        <begin position="160"/>
        <end position="198"/>
    </location>
</feature>
<dbReference type="InterPro" id="IPR057244">
    <property type="entry name" value="GAIN_B"/>
</dbReference>
<feature type="domain" description="GAIN-B" evidence="14">
    <location>
        <begin position="797"/>
        <end position="961"/>
    </location>
</feature>
<evidence type="ECO:0000256" key="12">
    <source>
        <dbReference type="SAM" id="SignalP"/>
    </source>
</evidence>
<dbReference type="Pfam" id="PF01825">
    <property type="entry name" value="GPS"/>
    <property type="match status" value="1"/>
</dbReference>
<feature type="chain" id="PRO_5044882743" evidence="12">
    <location>
        <begin position="20"/>
        <end position="1361"/>
    </location>
</feature>
<keyword evidence="12" id="KW-0732">Signal</keyword>
<dbReference type="SUPFAM" id="SSF57196">
    <property type="entry name" value="EGF/Laminin"/>
    <property type="match status" value="8"/>
</dbReference>
<dbReference type="CDD" id="cd00054">
    <property type="entry name" value="EGF_CA"/>
    <property type="match status" value="4"/>
</dbReference>
<evidence type="ECO:0000256" key="1">
    <source>
        <dbReference type="ARBA" id="ARBA00004141"/>
    </source>
</evidence>
<proteinExistence type="predicted"/>
<dbReference type="PROSITE" id="PS50026">
    <property type="entry name" value="EGF_3"/>
    <property type="match status" value="11"/>
</dbReference>
<dbReference type="InterPro" id="IPR003961">
    <property type="entry name" value="FN3_dom"/>
</dbReference>
<dbReference type="SMART" id="SM00303">
    <property type="entry name" value="GPS"/>
    <property type="match status" value="1"/>
</dbReference>
<dbReference type="PRINTS" id="PR00249">
    <property type="entry name" value="GPCRSECRETIN"/>
</dbReference>
<evidence type="ECO:0000256" key="9">
    <source>
        <dbReference type="ARBA" id="ARBA00023157"/>
    </source>
</evidence>
<comment type="caution">
    <text evidence="10">Lacks conserved residue(s) required for the propagation of feature annotation.</text>
</comment>
<reference evidence="17 18" key="1">
    <citation type="submission" date="2024-11" db="EMBL/GenBank/DDBJ databases">
        <title>Chromosome-level genome assembly of the freshwater bivalve Anodonta woodiana.</title>
        <authorList>
            <person name="Chen X."/>
        </authorList>
    </citation>
    <scope>NUCLEOTIDE SEQUENCE [LARGE SCALE GENOMIC DNA]</scope>
    <source>
        <strain evidence="17">MN2024</strain>
        <tissue evidence="17">Gills</tissue>
    </source>
</reference>
<dbReference type="GO" id="GO:0005886">
    <property type="term" value="C:plasma membrane"/>
    <property type="evidence" value="ECO:0007669"/>
    <property type="project" value="UniProtKB-SubCell"/>
</dbReference>
<feature type="disulfide bond" evidence="10">
    <location>
        <begin position="343"/>
        <end position="352"/>
    </location>
</feature>
<dbReference type="EMBL" id="JBJQND010000015">
    <property type="protein sequence ID" value="KAL3851872.1"/>
    <property type="molecule type" value="Genomic_DNA"/>
</dbReference>
<dbReference type="SMART" id="SM00179">
    <property type="entry name" value="EGF_CA"/>
    <property type="match status" value="9"/>
</dbReference>
<dbReference type="InterPro" id="IPR036116">
    <property type="entry name" value="FN3_sf"/>
</dbReference>
<keyword evidence="9 10" id="KW-1015">Disulfide bond</keyword>
<feature type="domain" description="G-protein coupled receptors family 2 profile 2" evidence="16">
    <location>
        <begin position="971"/>
        <end position="1220"/>
    </location>
</feature>
<dbReference type="PROSITE" id="PS00022">
    <property type="entry name" value="EGF_1"/>
    <property type="match status" value="10"/>
</dbReference>
<feature type="disulfide bond" evidence="10">
    <location>
        <begin position="242"/>
        <end position="252"/>
    </location>
</feature>
<evidence type="ECO:0000259" key="16">
    <source>
        <dbReference type="PROSITE" id="PS50261"/>
    </source>
</evidence>
<dbReference type="FunFam" id="2.10.25.10:FF:000095">
    <property type="entry name" value="Notch, isoform B"/>
    <property type="match status" value="1"/>
</dbReference>
<feature type="domain" description="EGF-like" evidence="13">
    <location>
        <begin position="469"/>
        <end position="505"/>
    </location>
</feature>
<dbReference type="InterPro" id="IPR001881">
    <property type="entry name" value="EGF-like_Ca-bd_dom"/>
</dbReference>
<feature type="disulfide bond" evidence="10">
    <location>
        <begin position="381"/>
        <end position="390"/>
    </location>
</feature>
<feature type="transmembrane region" description="Helical" evidence="11">
    <location>
        <begin position="1196"/>
        <end position="1219"/>
    </location>
</feature>
<feature type="transmembrane region" description="Helical" evidence="11">
    <location>
        <begin position="973"/>
        <end position="995"/>
    </location>
</feature>
<feature type="disulfide bond" evidence="10">
    <location>
        <begin position="439"/>
        <end position="456"/>
    </location>
</feature>
<dbReference type="PROSITE" id="PS50227">
    <property type="entry name" value="G_PROTEIN_RECEP_F2_3"/>
    <property type="match status" value="1"/>
</dbReference>
<dbReference type="Gene3D" id="2.10.25.10">
    <property type="entry name" value="Laminin"/>
    <property type="match status" value="11"/>
</dbReference>
<evidence type="ECO:0000313" key="18">
    <source>
        <dbReference type="Proteomes" id="UP001634394"/>
    </source>
</evidence>
<feature type="transmembrane region" description="Helical" evidence="11">
    <location>
        <begin position="1169"/>
        <end position="1190"/>
    </location>
</feature>
<dbReference type="Gene3D" id="2.60.220.50">
    <property type="match status" value="1"/>
</dbReference>
<dbReference type="PROSITE" id="PS50261">
    <property type="entry name" value="G_PROTEIN_RECEP_F2_4"/>
    <property type="match status" value="1"/>
</dbReference>
<feature type="disulfide bond" evidence="10">
    <location>
        <begin position="495"/>
        <end position="504"/>
    </location>
</feature>
<dbReference type="CDD" id="cd15040">
    <property type="entry name" value="7tmB2_Adhesion"/>
    <property type="match status" value="1"/>
</dbReference>
<keyword evidence="18" id="KW-1185">Reference proteome</keyword>
<evidence type="ECO:0000256" key="7">
    <source>
        <dbReference type="ARBA" id="ARBA00022989"/>
    </source>
</evidence>
<feature type="transmembrane region" description="Helical" evidence="11">
    <location>
        <begin position="1120"/>
        <end position="1149"/>
    </location>
</feature>
<name>A0ABD3UUG2_SINWO</name>
<dbReference type="Gene3D" id="1.20.1070.10">
    <property type="entry name" value="Rhodopsin 7-helix transmembrane proteins"/>
    <property type="match status" value="1"/>
</dbReference>
<keyword evidence="3" id="KW-1003">Cell membrane</keyword>
<dbReference type="InterPro" id="IPR046338">
    <property type="entry name" value="GAIN_dom_sf"/>
</dbReference>
<feature type="disulfide bond" evidence="10">
    <location>
        <begin position="303"/>
        <end position="312"/>
    </location>
</feature>
<evidence type="ECO:0000256" key="3">
    <source>
        <dbReference type="ARBA" id="ARBA00022475"/>
    </source>
</evidence>
<feature type="disulfide bond" evidence="10">
    <location>
        <begin position="264"/>
        <end position="273"/>
    </location>
</feature>
<dbReference type="SUPFAM" id="SSF49265">
    <property type="entry name" value="Fibronectin type III"/>
    <property type="match status" value="1"/>
</dbReference>
<gene>
    <name evidence="17" type="ORF">ACJMK2_015572</name>
</gene>
<dbReference type="InterPro" id="IPR000832">
    <property type="entry name" value="GPCR_2_secretin-like"/>
</dbReference>
<dbReference type="InterPro" id="IPR000742">
    <property type="entry name" value="EGF"/>
</dbReference>
<evidence type="ECO:0000256" key="2">
    <source>
        <dbReference type="ARBA" id="ARBA00004236"/>
    </source>
</evidence>